<dbReference type="Proteomes" id="UP000025171">
    <property type="component" value="Unassembled WGS sequence"/>
</dbReference>
<dbReference type="STRING" id="1280950.HJO_04590"/>
<dbReference type="Gene3D" id="1.10.3720.10">
    <property type="entry name" value="MetI-like"/>
    <property type="match status" value="1"/>
</dbReference>
<dbReference type="InterPro" id="IPR035906">
    <property type="entry name" value="MetI-like_sf"/>
</dbReference>
<feature type="transmembrane region" description="Helical" evidence="9">
    <location>
        <begin position="301"/>
        <end position="333"/>
    </location>
</feature>
<evidence type="ECO:0000256" key="4">
    <source>
        <dbReference type="ARBA" id="ARBA00022448"/>
    </source>
</evidence>
<dbReference type="GO" id="GO:0005315">
    <property type="term" value="F:phosphate transmembrane transporter activity"/>
    <property type="evidence" value="ECO:0007669"/>
    <property type="project" value="InterPro"/>
</dbReference>
<protein>
    <recommendedName>
        <fullName evidence="3 9">Phosphate transport system permease protein PstA</fullName>
    </recommendedName>
</protein>
<dbReference type="RefSeq" id="WP_035613943.1">
    <property type="nucleotide sequence ID" value="NZ_ARYK01000001.1"/>
</dbReference>
<dbReference type="SUPFAM" id="SSF161098">
    <property type="entry name" value="MetI-like"/>
    <property type="match status" value="1"/>
</dbReference>
<dbReference type="InterPro" id="IPR005672">
    <property type="entry name" value="Phosphate_PstA"/>
</dbReference>
<dbReference type="CDD" id="cd06261">
    <property type="entry name" value="TM_PBP2"/>
    <property type="match status" value="1"/>
</dbReference>
<dbReference type="OrthoDB" id="9807065at2"/>
<comment type="subcellular location">
    <subcellularLocation>
        <location evidence="9">Cell inner membrane</location>
        <topology evidence="9">Multi-pass membrane protein</topology>
    </subcellularLocation>
    <subcellularLocation>
        <location evidence="1">Cell membrane</location>
        <topology evidence="1">Multi-pass membrane protein</topology>
    </subcellularLocation>
</comment>
<dbReference type="AlphaFoldDB" id="A0A059FVW1"/>
<feature type="transmembrane region" description="Helical" evidence="9">
    <location>
        <begin position="496"/>
        <end position="518"/>
    </location>
</feature>
<feature type="domain" description="ABC transmembrane type-1" evidence="10">
    <location>
        <begin position="308"/>
        <end position="515"/>
    </location>
</feature>
<feature type="transmembrane region" description="Helical" evidence="9">
    <location>
        <begin position="381"/>
        <end position="403"/>
    </location>
</feature>
<dbReference type="PROSITE" id="PS50928">
    <property type="entry name" value="ABC_TM1"/>
    <property type="match status" value="1"/>
</dbReference>
<keyword evidence="4" id="KW-0813">Transport</keyword>
<sequence length="526" mass="56203">MTNLSAGPFRNEKALARLRKRRAADTRFRLYGLSAIGFALAALSLLVFSIGAQALSAATYHVVKYDVVLDAAVIAPKGKDTPDQISRNVDGFYSLVRENLKDTFPDARDDRRSSRELGELMTRLAVLPTARKVADNPTLMGQKITITAPLNDDLDLYLKGAASPQKKVKLGKVVSVEAETGRTYRLAGPAAFKVIESLVSAERFEVGDAVDRQSILLTTGATTGKISDVTTDSAVIDLLTGNADDFKGATPVARLIGIPQSERNVTDQQIAWTLALKDMGRISRVPHLSLLTHTDSTYPELAGALAAIVGSLLTMFVTAFIAVPIGIFASVYLEEFAPRNRVTEIIEVNINNLAAVPSIVFGLLGAAVFLGFFGLPRSAPLVGGLVLALLTLPTIIIASRAALKSVPPSIRAAALGVGASKMQSVFHHVLPLAGPGIFTGAILGMARALGETAPLLLIGMVAFVADVPSGPTDEATALPVLIYSWSTNAERAWEPMTAAVIVILLMFLIVMNGIVVLLRRRFERRW</sequence>
<dbReference type="Pfam" id="PF11812">
    <property type="entry name" value="DUF3333"/>
    <property type="match status" value="1"/>
</dbReference>
<keyword evidence="12" id="KW-1185">Reference proteome</keyword>
<evidence type="ECO:0000256" key="2">
    <source>
        <dbReference type="ARBA" id="ARBA00007069"/>
    </source>
</evidence>
<comment type="caution">
    <text evidence="11">The sequence shown here is derived from an EMBL/GenBank/DDBJ whole genome shotgun (WGS) entry which is preliminary data.</text>
</comment>
<keyword evidence="6 9" id="KW-0812">Transmembrane</keyword>
<dbReference type="eggNOG" id="COG0581">
    <property type="taxonomic scope" value="Bacteria"/>
</dbReference>
<evidence type="ECO:0000256" key="8">
    <source>
        <dbReference type="ARBA" id="ARBA00023136"/>
    </source>
</evidence>
<dbReference type="Pfam" id="PF00528">
    <property type="entry name" value="BPD_transp_1"/>
    <property type="match status" value="1"/>
</dbReference>
<evidence type="ECO:0000256" key="5">
    <source>
        <dbReference type="ARBA" id="ARBA00022475"/>
    </source>
</evidence>
<evidence type="ECO:0000256" key="9">
    <source>
        <dbReference type="RuleBase" id="RU363043"/>
    </source>
</evidence>
<name>A0A059FVW1_9PROT</name>
<feature type="transmembrane region" description="Helical" evidence="9">
    <location>
        <begin position="353"/>
        <end position="375"/>
    </location>
</feature>
<dbReference type="EMBL" id="ARYK01000001">
    <property type="protein sequence ID" value="KCZ94626.1"/>
    <property type="molecule type" value="Genomic_DNA"/>
</dbReference>
<evidence type="ECO:0000259" key="10">
    <source>
        <dbReference type="PROSITE" id="PS50928"/>
    </source>
</evidence>
<dbReference type="PATRIC" id="fig|1280950.3.peg.933"/>
<evidence type="ECO:0000256" key="1">
    <source>
        <dbReference type="ARBA" id="ARBA00004651"/>
    </source>
</evidence>
<dbReference type="InterPro" id="IPR024573">
    <property type="entry name" value="DUF3333"/>
</dbReference>
<dbReference type="GO" id="GO:0005886">
    <property type="term" value="C:plasma membrane"/>
    <property type="evidence" value="ECO:0007669"/>
    <property type="project" value="UniProtKB-SubCell"/>
</dbReference>
<feature type="transmembrane region" description="Helical" evidence="9">
    <location>
        <begin position="28"/>
        <end position="50"/>
    </location>
</feature>
<dbReference type="NCBIfam" id="TIGR00974">
    <property type="entry name" value="3a0107s02c"/>
    <property type="match status" value="1"/>
</dbReference>
<evidence type="ECO:0000256" key="7">
    <source>
        <dbReference type="ARBA" id="ARBA00022989"/>
    </source>
</evidence>
<dbReference type="GO" id="GO:0035435">
    <property type="term" value="P:phosphate ion transmembrane transport"/>
    <property type="evidence" value="ECO:0007669"/>
    <property type="project" value="InterPro"/>
</dbReference>
<feature type="transmembrane region" description="Helical" evidence="9">
    <location>
        <begin position="424"/>
        <end position="446"/>
    </location>
</feature>
<evidence type="ECO:0000313" key="12">
    <source>
        <dbReference type="Proteomes" id="UP000025171"/>
    </source>
</evidence>
<keyword evidence="8 9" id="KW-0472">Membrane</keyword>
<evidence type="ECO:0000256" key="3">
    <source>
        <dbReference type="ARBA" id="ARBA00016864"/>
    </source>
</evidence>
<organism evidence="11 12">
    <name type="scientific">Hyphomonas johnsonii MHS-2</name>
    <dbReference type="NCBI Taxonomy" id="1280950"/>
    <lineage>
        <taxon>Bacteria</taxon>
        <taxon>Pseudomonadati</taxon>
        <taxon>Pseudomonadota</taxon>
        <taxon>Alphaproteobacteria</taxon>
        <taxon>Hyphomonadales</taxon>
        <taxon>Hyphomonadaceae</taxon>
        <taxon>Hyphomonas</taxon>
    </lineage>
</organism>
<evidence type="ECO:0000313" key="11">
    <source>
        <dbReference type="EMBL" id="KCZ94626.1"/>
    </source>
</evidence>
<accession>A0A059FVW1</accession>
<gene>
    <name evidence="11" type="ORF">HJO_04590</name>
</gene>
<keyword evidence="5 9" id="KW-1003">Cell membrane</keyword>
<evidence type="ECO:0000256" key="6">
    <source>
        <dbReference type="ARBA" id="ARBA00022692"/>
    </source>
</evidence>
<reference evidence="11 12" key="1">
    <citation type="journal article" date="2014" name="Antonie Van Leeuwenhoek">
        <title>Hyphomonas beringensis sp. nov. and Hyphomonas chukchiensis sp. nov., isolated from surface seawater of the Bering Sea and Chukchi Sea.</title>
        <authorList>
            <person name="Li C."/>
            <person name="Lai Q."/>
            <person name="Li G."/>
            <person name="Dong C."/>
            <person name="Wang J."/>
            <person name="Liao Y."/>
            <person name="Shao Z."/>
        </authorList>
    </citation>
    <scope>NUCLEOTIDE SEQUENCE [LARGE SCALE GENOMIC DNA]</scope>
    <source>
        <strain evidence="11 12">MHS-2</strain>
    </source>
</reference>
<dbReference type="PANTHER" id="PTHR43470">
    <property type="entry name" value="PHOSPHATE TRANSPORT SYSTEM PERMEASE PROTEIN PSTA-RELATED"/>
    <property type="match status" value="1"/>
</dbReference>
<proteinExistence type="inferred from homology"/>
<comment type="similarity">
    <text evidence="2 9">Belongs to the binding-protein-dependent transport system permease family. CysTW subfamily.</text>
</comment>
<dbReference type="InterPro" id="IPR000515">
    <property type="entry name" value="MetI-like"/>
</dbReference>
<keyword evidence="7 9" id="KW-1133">Transmembrane helix</keyword>